<keyword evidence="3" id="KW-1185">Reference proteome</keyword>
<evidence type="ECO:0000259" key="1">
    <source>
        <dbReference type="Pfam" id="PF14534"/>
    </source>
</evidence>
<comment type="caution">
    <text evidence="2">The sequence shown here is derived from an EMBL/GenBank/DDBJ whole genome shotgun (WGS) entry which is preliminary data.</text>
</comment>
<dbReference type="Gene3D" id="3.10.450.50">
    <property type="match status" value="1"/>
</dbReference>
<evidence type="ECO:0000313" key="3">
    <source>
        <dbReference type="Proteomes" id="UP001596138"/>
    </source>
</evidence>
<dbReference type="EMBL" id="JBHSTI010000008">
    <property type="protein sequence ID" value="MFC6237988.1"/>
    <property type="molecule type" value="Genomic_DNA"/>
</dbReference>
<gene>
    <name evidence="2" type="ORF">ACFQGU_08865</name>
</gene>
<feature type="domain" description="DUF4440" evidence="1">
    <location>
        <begin position="9"/>
        <end position="117"/>
    </location>
</feature>
<proteinExistence type="predicted"/>
<dbReference type="InterPro" id="IPR027843">
    <property type="entry name" value="DUF4440"/>
</dbReference>
<dbReference type="Pfam" id="PF14534">
    <property type="entry name" value="DUF4440"/>
    <property type="match status" value="1"/>
</dbReference>
<protein>
    <submittedName>
        <fullName evidence="2">Nuclear transport factor 2 family protein</fullName>
    </submittedName>
</protein>
<dbReference type="RefSeq" id="WP_386765789.1">
    <property type="nucleotide sequence ID" value="NZ_JBHSTI010000008.1"/>
</dbReference>
<sequence>MTDDMAEALRGAERRLQAAQLAGDADALDDLLDDRLIYTGGPNGGRYSKSDDLELQRTRRQVLTKVAEEDLTVLVEGCTGVTWFRGTLEGTFDGTEFSARLSFTRTWIHSPDSGWRVIAAHASPTP</sequence>
<dbReference type="Proteomes" id="UP001596138">
    <property type="component" value="Unassembled WGS sequence"/>
</dbReference>
<reference evidence="3" key="1">
    <citation type="journal article" date="2019" name="Int. J. Syst. Evol. Microbiol.">
        <title>The Global Catalogue of Microorganisms (GCM) 10K type strain sequencing project: providing services to taxonomists for standard genome sequencing and annotation.</title>
        <authorList>
            <consortium name="The Broad Institute Genomics Platform"/>
            <consortium name="The Broad Institute Genome Sequencing Center for Infectious Disease"/>
            <person name="Wu L."/>
            <person name="Ma J."/>
        </authorList>
    </citation>
    <scope>NUCLEOTIDE SEQUENCE [LARGE SCALE GENOMIC DNA]</scope>
    <source>
        <strain evidence="3">CGMCC 4.7317</strain>
    </source>
</reference>
<dbReference type="InterPro" id="IPR032710">
    <property type="entry name" value="NTF2-like_dom_sf"/>
</dbReference>
<dbReference type="SUPFAM" id="SSF54427">
    <property type="entry name" value="NTF2-like"/>
    <property type="match status" value="1"/>
</dbReference>
<organism evidence="2 3">
    <name type="scientific">Longivirga aurantiaca</name>
    <dbReference type="NCBI Taxonomy" id="1837743"/>
    <lineage>
        <taxon>Bacteria</taxon>
        <taxon>Bacillati</taxon>
        <taxon>Actinomycetota</taxon>
        <taxon>Actinomycetes</taxon>
        <taxon>Sporichthyales</taxon>
        <taxon>Sporichthyaceae</taxon>
        <taxon>Longivirga</taxon>
    </lineage>
</organism>
<accession>A0ABW1T002</accession>
<evidence type="ECO:0000313" key="2">
    <source>
        <dbReference type="EMBL" id="MFC6237988.1"/>
    </source>
</evidence>
<name>A0ABW1T002_9ACTN</name>